<gene>
    <name evidence="8" type="primary">atpH</name>
    <name evidence="9" type="ORF">EDD71_104116</name>
</gene>
<dbReference type="PROSITE" id="PS00389">
    <property type="entry name" value="ATPASE_DELTA"/>
    <property type="match status" value="1"/>
</dbReference>
<evidence type="ECO:0000313" key="10">
    <source>
        <dbReference type="Proteomes" id="UP000295325"/>
    </source>
</evidence>
<dbReference type="RefSeq" id="WP_133627390.1">
    <property type="nucleotide sequence ID" value="NZ_SOAZ01000004.1"/>
</dbReference>
<keyword evidence="4 8" id="KW-0406">Ion transport</keyword>
<organism evidence="9 10">
    <name type="scientific">Fonticella tunisiensis</name>
    <dbReference type="NCBI Taxonomy" id="1096341"/>
    <lineage>
        <taxon>Bacteria</taxon>
        <taxon>Bacillati</taxon>
        <taxon>Bacillota</taxon>
        <taxon>Clostridia</taxon>
        <taxon>Eubacteriales</taxon>
        <taxon>Clostridiaceae</taxon>
        <taxon>Fonticella</taxon>
    </lineage>
</organism>
<evidence type="ECO:0000256" key="8">
    <source>
        <dbReference type="HAMAP-Rule" id="MF_01416"/>
    </source>
</evidence>
<dbReference type="AlphaFoldDB" id="A0A4R7KT47"/>
<dbReference type="OrthoDB" id="9802471at2"/>
<dbReference type="EMBL" id="SOAZ01000004">
    <property type="protein sequence ID" value="TDT62391.1"/>
    <property type="molecule type" value="Genomic_DNA"/>
</dbReference>
<name>A0A4R7KT47_9CLOT</name>
<dbReference type="InterPro" id="IPR026015">
    <property type="entry name" value="ATP_synth_OSCP/delta_N_sf"/>
</dbReference>
<dbReference type="HAMAP" id="MF_01416">
    <property type="entry name" value="ATP_synth_delta_bact"/>
    <property type="match status" value="1"/>
</dbReference>
<evidence type="ECO:0000256" key="1">
    <source>
        <dbReference type="ARBA" id="ARBA00004370"/>
    </source>
</evidence>
<proteinExistence type="inferred from homology"/>
<dbReference type="PANTHER" id="PTHR11910">
    <property type="entry name" value="ATP SYNTHASE DELTA CHAIN"/>
    <property type="match status" value="1"/>
</dbReference>
<keyword evidence="2 8" id="KW-0813">Transport</keyword>
<comment type="caution">
    <text evidence="9">The sequence shown here is derived from an EMBL/GenBank/DDBJ whole genome shotgun (WGS) entry which is preliminary data.</text>
</comment>
<keyword evidence="8" id="KW-1003">Cell membrane</keyword>
<dbReference type="Proteomes" id="UP000295325">
    <property type="component" value="Unassembled WGS sequence"/>
</dbReference>
<evidence type="ECO:0000256" key="6">
    <source>
        <dbReference type="ARBA" id="ARBA00023196"/>
    </source>
</evidence>
<reference evidence="9 10" key="1">
    <citation type="submission" date="2019-03" db="EMBL/GenBank/DDBJ databases">
        <title>Genomic Encyclopedia of Type Strains, Phase IV (KMG-IV): sequencing the most valuable type-strain genomes for metagenomic binning, comparative biology and taxonomic classification.</title>
        <authorList>
            <person name="Goeker M."/>
        </authorList>
    </citation>
    <scope>NUCLEOTIDE SEQUENCE [LARGE SCALE GENOMIC DNA]</scope>
    <source>
        <strain evidence="9 10">DSM 24455</strain>
    </source>
</reference>
<dbReference type="InterPro" id="IPR020781">
    <property type="entry name" value="ATPase_OSCP/d_CS"/>
</dbReference>
<keyword evidence="7 8" id="KW-0066">ATP synthesis</keyword>
<dbReference type="NCBIfam" id="TIGR01145">
    <property type="entry name" value="ATP_synt_delta"/>
    <property type="match status" value="1"/>
</dbReference>
<dbReference type="GO" id="GO:0005886">
    <property type="term" value="C:plasma membrane"/>
    <property type="evidence" value="ECO:0007669"/>
    <property type="project" value="UniProtKB-SubCell"/>
</dbReference>
<keyword evidence="6 8" id="KW-0139">CF(1)</keyword>
<keyword evidence="5 8" id="KW-0472">Membrane</keyword>
<comment type="similarity">
    <text evidence="8">Belongs to the ATPase delta chain family.</text>
</comment>
<dbReference type="InterPro" id="IPR000711">
    <property type="entry name" value="ATPase_OSCP/dsu"/>
</dbReference>
<accession>A0A4R7KT47</accession>
<dbReference type="GO" id="GO:0046933">
    <property type="term" value="F:proton-transporting ATP synthase activity, rotational mechanism"/>
    <property type="evidence" value="ECO:0007669"/>
    <property type="project" value="UniProtKB-UniRule"/>
</dbReference>
<keyword evidence="3 8" id="KW-0375">Hydrogen ion transport</keyword>
<evidence type="ECO:0000256" key="7">
    <source>
        <dbReference type="ARBA" id="ARBA00023310"/>
    </source>
</evidence>
<dbReference type="SUPFAM" id="SSF47928">
    <property type="entry name" value="N-terminal domain of the delta subunit of the F1F0-ATP synthase"/>
    <property type="match status" value="1"/>
</dbReference>
<keyword evidence="10" id="KW-1185">Reference proteome</keyword>
<evidence type="ECO:0000256" key="3">
    <source>
        <dbReference type="ARBA" id="ARBA00022781"/>
    </source>
</evidence>
<evidence type="ECO:0000256" key="2">
    <source>
        <dbReference type="ARBA" id="ARBA00022448"/>
    </source>
</evidence>
<comment type="function">
    <text evidence="8">This protein is part of the stalk that links CF(0) to CF(1). It either transmits conformational changes from CF(0) to CF(1) or is implicated in proton conduction.</text>
</comment>
<evidence type="ECO:0000256" key="5">
    <source>
        <dbReference type="ARBA" id="ARBA00023136"/>
    </source>
</evidence>
<comment type="function">
    <text evidence="8">F(1)F(0) ATP synthase produces ATP from ADP in the presence of a proton or sodium gradient. F-type ATPases consist of two structural domains, F(1) containing the extramembraneous catalytic core and F(0) containing the membrane proton channel, linked together by a central stalk and a peripheral stalk. During catalysis, ATP synthesis in the catalytic domain of F(1) is coupled via a rotary mechanism of the central stalk subunits to proton translocation.</text>
</comment>
<evidence type="ECO:0000313" key="9">
    <source>
        <dbReference type="EMBL" id="TDT62391.1"/>
    </source>
</evidence>
<dbReference type="NCBIfam" id="NF004403">
    <property type="entry name" value="PRK05758.2-4"/>
    <property type="match status" value="1"/>
</dbReference>
<sequence>MQKYEVASRRYGHALFDVAKANDKIDLFLDELRNVSNILINNDELKLFLEHPSITNDEKKRVLQNIFKGKVDDEIIKLMFLLIDHDRINEIRTVYYDYKYLVYKEKGIKIAYVTTAVKMNDEEMSLLKTRLREKYSCDIEVQNIVDPEVIGGVFLKIGDRIIDGTIRGNLENMRKSLLDQYKGVKV</sequence>
<comment type="subcellular location">
    <subcellularLocation>
        <location evidence="8">Cell membrane</location>
        <topology evidence="8">Peripheral membrane protein</topology>
    </subcellularLocation>
    <subcellularLocation>
        <location evidence="1">Membrane</location>
    </subcellularLocation>
</comment>
<dbReference type="Gene3D" id="1.10.520.20">
    <property type="entry name" value="N-terminal domain of the delta subunit of the F1F0-ATP synthase"/>
    <property type="match status" value="1"/>
</dbReference>
<dbReference type="GO" id="GO:0045259">
    <property type="term" value="C:proton-transporting ATP synthase complex"/>
    <property type="evidence" value="ECO:0007669"/>
    <property type="project" value="UniProtKB-KW"/>
</dbReference>
<dbReference type="PRINTS" id="PR00125">
    <property type="entry name" value="ATPASEDELTA"/>
</dbReference>
<dbReference type="Pfam" id="PF00213">
    <property type="entry name" value="OSCP"/>
    <property type="match status" value="1"/>
</dbReference>
<protein>
    <recommendedName>
        <fullName evidence="8">ATP synthase subunit delta</fullName>
    </recommendedName>
    <alternativeName>
        <fullName evidence="8">ATP synthase F(1) sector subunit delta</fullName>
    </alternativeName>
    <alternativeName>
        <fullName evidence="8">F-type ATPase subunit delta</fullName>
        <shortName evidence="8">F-ATPase subunit delta</shortName>
    </alternativeName>
</protein>
<evidence type="ECO:0000256" key="4">
    <source>
        <dbReference type="ARBA" id="ARBA00023065"/>
    </source>
</evidence>